<reference evidence="2 3" key="1">
    <citation type="submission" date="2023-06" db="EMBL/GenBank/DDBJ databases">
        <title>Microbacterium sp. nov., isolated from a waste landfill.</title>
        <authorList>
            <person name="Wen W."/>
        </authorList>
    </citation>
    <scope>NUCLEOTIDE SEQUENCE [LARGE SCALE GENOMIC DNA]</scope>
    <source>
        <strain evidence="2 3">ASV49</strain>
    </source>
</reference>
<accession>A0ABT7MTP6</accession>
<evidence type="ECO:0000313" key="2">
    <source>
        <dbReference type="EMBL" id="MDL9977808.1"/>
    </source>
</evidence>
<dbReference type="InterPro" id="IPR001509">
    <property type="entry name" value="Epimerase_deHydtase"/>
</dbReference>
<evidence type="ECO:0000259" key="1">
    <source>
        <dbReference type="Pfam" id="PF01370"/>
    </source>
</evidence>
<dbReference type="Pfam" id="PF01370">
    <property type="entry name" value="Epimerase"/>
    <property type="match status" value="1"/>
</dbReference>
<keyword evidence="3" id="KW-1185">Reference proteome</keyword>
<dbReference type="InterPro" id="IPR051783">
    <property type="entry name" value="NAD(P)-dependent_oxidoreduct"/>
</dbReference>
<sequence length="320" mass="33998">MRRVLLLGGTGWLGREVARAAVAEGAEVVCLARGHSGEAPEGARLVSADRRSPDAYDALTGEWDEVVEFSYDLGLVAPALDALADRAAHWTLVSTISVYARSDEPGADESAEIVAPNDLTQYPDAKVAAERATAARVGDRLLIGRPGLIVGPGDPTDRFGYWPARLHRGGTVLAPTTEGRFVQVIDVRDLASWIVSAGTKQQTGTVNAVGAVHALEQFLTDAAAVTGFEGELVHLDDDRLLECGVNYWSGPRSLPLWIPAEDVGFAQRDGSAFLASGGTLRPLDETLQHTLDDEIARGVDRPRRAGLTAAEESEVLAATV</sequence>
<organism evidence="2 3">
    <name type="scientific">Microbacterium candidum</name>
    <dbReference type="NCBI Taxonomy" id="3041922"/>
    <lineage>
        <taxon>Bacteria</taxon>
        <taxon>Bacillati</taxon>
        <taxon>Actinomycetota</taxon>
        <taxon>Actinomycetes</taxon>
        <taxon>Micrococcales</taxon>
        <taxon>Microbacteriaceae</taxon>
        <taxon>Microbacterium</taxon>
    </lineage>
</organism>
<proteinExistence type="predicted"/>
<comment type="caution">
    <text evidence="2">The sequence shown here is derived from an EMBL/GenBank/DDBJ whole genome shotgun (WGS) entry which is preliminary data.</text>
</comment>
<dbReference type="Gene3D" id="3.40.50.720">
    <property type="entry name" value="NAD(P)-binding Rossmann-like Domain"/>
    <property type="match status" value="1"/>
</dbReference>
<protein>
    <submittedName>
        <fullName evidence="2">Reductase</fullName>
    </submittedName>
</protein>
<dbReference type="InterPro" id="IPR036291">
    <property type="entry name" value="NAD(P)-bd_dom_sf"/>
</dbReference>
<dbReference type="Proteomes" id="UP001235064">
    <property type="component" value="Unassembled WGS sequence"/>
</dbReference>
<name>A0ABT7MTP6_9MICO</name>
<dbReference type="SUPFAM" id="SSF51735">
    <property type="entry name" value="NAD(P)-binding Rossmann-fold domains"/>
    <property type="match status" value="1"/>
</dbReference>
<dbReference type="EMBL" id="JASXSZ010000001">
    <property type="protein sequence ID" value="MDL9977808.1"/>
    <property type="molecule type" value="Genomic_DNA"/>
</dbReference>
<evidence type="ECO:0000313" key="3">
    <source>
        <dbReference type="Proteomes" id="UP001235064"/>
    </source>
</evidence>
<dbReference type="RefSeq" id="WP_286285611.1">
    <property type="nucleotide sequence ID" value="NZ_JASXSZ010000001.1"/>
</dbReference>
<dbReference type="PANTHER" id="PTHR48079:SF6">
    <property type="entry name" value="NAD(P)-BINDING DOMAIN-CONTAINING PROTEIN-RELATED"/>
    <property type="match status" value="1"/>
</dbReference>
<gene>
    <name evidence="2" type="ORF">QSV35_00555</name>
</gene>
<feature type="domain" description="NAD-dependent epimerase/dehydratase" evidence="1">
    <location>
        <begin position="4"/>
        <end position="204"/>
    </location>
</feature>
<dbReference type="PANTHER" id="PTHR48079">
    <property type="entry name" value="PROTEIN YEEZ"/>
    <property type="match status" value="1"/>
</dbReference>